<keyword evidence="1" id="KW-1133">Transmembrane helix</keyword>
<organism evidence="3">
    <name type="scientific">Opuntia streptacantha</name>
    <name type="common">Prickly pear cactus</name>
    <name type="synonym">Opuntia cardona</name>
    <dbReference type="NCBI Taxonomy" id="393608"/>
    <lineage>
        <taxon>Eukaryota</taxon>
        <taxon>Viridiplantae</taxon>
        <taxon>Streptophyta</taxon>
        <taxon>Embryophyta</taxon>
        <taxon>Tracheophyta</taxon>
        <taxon>Spermatophyta</taxon>
        <taxon>Magnoliopsida</taxon>
        <taxon>eudicotyledons</taxon>
        <taxon>Gunneridae</taxon>
        <taxon>Pentapetalae</taxon>
        <taxon>Caryophyllales</taxon>
        <taxon>Cactineae</taxon>
        <taxon>Cactaceae</taxon>
        <taxon>Opuntioideae</taxon>
        <taxon>Opuntia</taxon>
    </lineage>
</organism>
<feature type="transmembrane region" description="Helical" evidence="1">
    <location>
        <begin position="27"/>
        <end position="50"/>
    </location>
</feature>
<keyword evidence="2" id="KW-0732">Signal</keyword>
<evidence type="ECO:0000313" key="3">
    <source>
        <dbReference type="EMBL" id="MBA4634945.1"/>
    </source>
</evidence>
<evidence type="ECO:0008006" key="4">
    <source>
        <dbReference type="Google" id="ProtNLM"/>
    </source>
</evidence>
<dbReference type="EMBL" id="GISG01092970">
    <property type="protein sequence ID" value="MBA4634945.1"/>
    <property type="molecule type" value="Transcribed_RNA"/>
</dbReference>
<feature type="chain" id="PRO_5027654291" description="Secreted protein" evidence="2">
    <location>
        <begin position="18"/>
        <end position="104"/>
    </location>
</feature>
<evidence type="ECO:0000256" key="2">
    <source>
        <dbReference type="SAM" id="SignalP"/>
    </source>
</evidence>
<accession>A0A7C9DAU4</accession>
<feature type="signal peptide" evidence="2">
    <location>
        <begin position="1"/>
        <end position="17"/>
    </location>
</feature>
<reference evidence="3" key="2">
    <citation type="submission" date="2020-07" db="EMBL/GenBank/DDBJ databases">
        <authorList>
            <person name="Vera ALvarez R."/>
            <person name="Arias-Moreno D.M."/>
            <person name="Jimenez-Jacinto V."/>
            <person name="Jimenez-Bremont J.F."/>
            <person name="Swaminathan K."/>
            <person name="Moose S.P."/>
            <person name="Guerrero-Gonzalez M.L."/>
            <person name="Marino-Ramirez L."/>
            <person name="Landsman D."/>
            <person name="Rodriguez-Kessler M."/>
            <person name="Delgado-Sanchez P."/>
        </authorList>
    </citation>
    <scope>NUCLEOTIDE SEQUENCE</scope>
    <source>
        <tissue evidence="3">Cladode</tissue>
    </source>
</reference>
<evidence type="ECO:0000256" key="1">
    <source>
        <dbReference type="SAM" id="Phobius"/>
    </source>
</evidence>
<keyword evidence="1" id="KW-0472">Membrane</keyword>
<protein>
    <recommendedName>
        <fullName evidence="4">Secreted protein</fullName>
    </recommendedName>
</protein>
<name>A0A7C9DAU4_OPUST</name>
<dbReference type="AlphaFoldDB" id="A0A7C9DAU4"/>
<keyword evidence="1" id="KW-0812">Transmembrane</keyword>
<sequence length="104" mass="11208">MSLLLLVSSRLIGSLNAESMTSFVGTIFHLGMIFSTLVNRLITIGWGFTFSDILHMGATRTAPCQKVGSFLWSSNATAPPIDSPYKNLGLSLKSSCSFDFPCPS</sequence>
<proteinExistence type="predicted"/>
<reference evidence="3" key="1">
    <citation type="journal article" date="2013" name="J. Plant Res.">
        <title>Effect of fungi and light on seed germination of three Opuntia species from semiarid lands of central Mexico.</title>
        <authorList>
            <person name="Delgado-Sanchez P."/>
            <person name="Jimenez-Bremont J.F."/>
            <person name="Guerrero-Gonzalez Mde L."/>
            <person name="Flores J."/>
        </authorList>
    </citation>
    <scope>NUCLEOTIDE SEQUENCE</scope>
    <source>
        <tissue evidence="3">Cladode</tissue>
    </source>
</reference>